<keyword evidence="1" id="KW-0812">Transmembrane</keyword>
<sequence>MNVQAWAADGVVYAALLAVVWALRVRLLRGPRRPQRDDRRYVNRWTAGAAGVATYLTGVGVLHQLQVVGALVGWILYAAGVGVVWLGLRSLRRFIQVRESDGSNAPGQGPEVSDK</sequence>
<dbReference type="OrthoDB" id="9935061at2"/>
<name>A0A1I7L7F5_9BACL</name>
<proteinExistence type="predicted"/>
<organism evidence="2 3">
    <name type="scientific">Alicyclobacillus macrosporangiidus</name>
    <dbReference type="NCBI Taxonomy" id="392015"/>
    <lineage>
        <taxon>Bacteria</taxon>
        <taxon>Bacillati</taxon>
        <taxon>Bacillota</taxon>
        <taxon>Bacilli</taxon>
        <taxon>Bacillales</taxon>
        <taxon>Alicyclobacillaceae</taxon>
        <taxon>Alicyclobacillus</taxon>
    </lineage>
</organism>
<dbReference type="Proteomes" id="UP000183508">
    <property type="component" value="Unassembled WGS sequence"/>
</dbReference>
<evidence type="ECO:0000313" key="2">
    <source>
        <dbReference type="EMBL" id="SFV05575.1"/>
    </source>
</evidence>
<accession>A0A1I7L7F5</accession>
<reference evidence="3" key="1">
    <citation type="submission" date="2016-10" db="EMBL/GenBank/DDBJ databases">
        <authorList>
            <person name="Varghese N."/>
        </authorList>
    </citation>
    <scope>NUCLEOTIDE SEQUENCE [LARGE SCALE GENOMIC DNA]</scope>
    <source>
        <strain evidence="3">DSM 17980</strain>
    </source>
</reference>
<feature type="transmembrane region" description="Helical" evidence="1">
    <location>
        <begin position="6"/>
        <end position="24"/>
    </location>
</feature>
<evidence type="ECO:0000313" key="3">
    <source>
        <dbReference type="Proteomes" id="UP000183508"/>
    </source>
</evidence>
<feature type="transmembrane region" description="Helical" evidence="1">
    <location>
        <begin position="71"/>
        <end position="88"/>
    </location>
</feature>
<feature type="transmembrane region" description="Helical" evidence="1">
    <location>
        <begin position="45"/>
        <end position="65"/>
    </location>
</feature>
<dbReference type="RefSeq" id="WP_074956043.1">
    <property type="nucleotide sequence ID" value="NZ_FPBV01000027.1"/>
</dbReference>
<dbReference type="AlphaFoldDB" id="A0A1I7L7F5"/>
<dbReference type="EMBL" id="FPBV01000027">
    <property type="protein sequence ID" value="SFV05575.1"/>
    <property type="molecule type" value="Genomic_DNA"/>
</dbReference>
<keyword evidence="1" id="KW-1133">Transmembrane helix</keyword>
<keyword evidence="1" id="KW-0472">Membrane</keyword>
<dbReference type="STRING" id="392015.SAMN05421543_12716"/>
<keyword evidence="3" id="KW-1185">Reference proteome</keyword>
<gene>
    <name evidence="2" type="ORF">SAMN05421543_12716</name>
</gene>
<protein>
    <submittedName>
        <fullName evidence="2">Uncharacterized protein</fullName>
    </submittedName>
</protein>
<evidence type="ECO:0000256" key="1">
    <source>
        <dbReference type="SAM" id="Phobius"/>
    </source>
</evidence>